<dbReference type="Pfam" id="PF00106">
    <property type="entry name" value="adh_short"/>
    <property type="match status" value="1"/>
</dbReference>
<reference evidence="3" key="1">
    <citation type="submission" date="2022-10" db="EMBL/GenBank/DDBJ databases">
        <title>Tapping the CABI collections for fungal endophytes: first genome assemblies for Collariella, Neodidymelliopsis, Ascochyta clinopodiicola, Didymella pomorum, Didymosphaeria variabile, Neocosmospora piperis and Neocucurbitaria cava.</title>
        <authorList>
            <person name="Hill R."/>
        </authorList>
    </citation>
    <scope>NUCLEOTIDE SEQUENCE</scope>
    <source>
        <strain evidence="3">IMI 356815</strain>
    </source>
</reference>
<dbReference type="OrthoDB" id="191139at2759"/>
<gene>
    <name evidence="3" type="ORF">N0V89_008110</name>
</gene>
<dbReference type="SUPFAM" id="SSF51735">
    <property type="entry name" value="NAD(P)-binding Rossmann-fold domains"/>
    <property type="match status" value="1"/>
</dbReference>
<sequence length="315" mass="33330">MSRFDFSTTGSDVFAAFPEQVAGKTFVITGASTGGLGASVAIALAAGNPAAILLLGRSEHKVSPVLKEIEHISPSTRAHFIKVDLASCASVRAAAAEVDATVSKVDVLINNAGIMGVKFALTPENVESQFGANHIGHFLLTNLLMPKLEAAGKGARVVNVSSAMYQFGPVRFDDINFSNGEKFNTWEAYGQSKTANILFSVALAKKLAGKGIRSYSLHPGNIQATKLSSHMDPAEWPIVGAMFVEKKIAMPKEKTLEQGSATTIAAALDPGLDGVSGAFLDDCNVAETLEYASSEENAEKLWTLSEKIVGEKFSY</sequence>
<name>A0A9W8XF52_9PLEO</name>
<dbReference type="GO" id="GO:0016491">
    <property type="term" value="F:oxidoreductase activity"/>
    <property type="evidence" value="ECO:0007669"/>
    <property type="project" value="UniProtKB-KW"/>
</dbReference>
<dbReference type="PRINTS" id="PR00080">
    <property type="entry name" value="SDRFAMILY"/>
</dbReference>
<evidence type="ECO:0000256" key="1">
    <source>
        <dbReference type="ARBA" id="ARBA00023002"/>
    </source>
</evidence>
<comment type="similarity">
    <text evidence="2">Belongs to the short-chain dehydrogenases/reductases (SDR) family.</text>
</comment>
<dbReference type="InterPro" id="IPR036291">
    <property type="entry name" value="NAD(P)-bd_dom_sf"/>
</dbReference>
<dbReference type="PANTHER" id="PTHR43157:SF31">
    <property type="entry name" value="PHOSPHATIDYLINOSITOL-GLYCAN BIOSYNTHESIS CLASS F PROTEIN"/>
    <property type="match status" value="1"/>
</dbReference>
<organism evidence="3 4">
    <name type="scientific">Didymosphaeria variabile</name>
    <dbReference type="NCBI Taxonomy" id="1932322"/>
    <lineage>
        <taxon>Eukaryota</taxon>
        <taxon>Fungi</taxon>
        <taxon>Dikarya</taxon>
        <taxon>Ascomycota</taxon>
        <taxon>Pezizomycotina</taxon>
        <taxon>Dothideomycetes</taxon>
        <taxon>Pleosporomycetidae</taxon>
        <taxon>Pleosporales</taxon>
        <taxon>Massarineae</taxon>
        <taxon>Didymosphaeriaceae</taxon>
        <taxon>Didymosphaeria</taxon>
    </lineage>
</organism>
<dbReference type="PRINTS" id="PR00081">
    <property type="entry name" value="GDHRDH"/>
</dbReference>
<protein>
    <recommendedName>
        <fullName evidence="5">NAD(P)-binding protein</fullName>
    </recommendedName>
</protein>
<dbReference type="Proteomes" id="UP001140513">
    <property type="component" value="Unassembled WGS sequence"/>
</dbReference>
<dbReference type="Gene3D" id="3.40.50.720">
    <property type="entry name" value="NAD(P)-binding Rossmann-like Domain"/>
    <property type="match status" value="1"/>
</dbReference>
<dbReference type="EMBL" id="JAPEUX010000006">
    <property type="protein sequence ID" value="KAJ4349494.1"/>
    <property type="molecule type" value="Genomic_DNA"/>
</dbReference>
<dbReference type="GeneID" id="80911640"/>
<evidence type="ECO:0000256" key="2">
    <source>
        <dbReference type="RuleBase" id="RU000363"/>
    </source>
</evidence>
<evidence type="ECO:0000313" key="4">
    <source>
        <dbReference type="Proteomes" id="UP001140513"/>
    </source>
</evidence>
<dbReference type="CDD" id="cd05327">
    <property type="entry name" value="retinol-DH_like_SDR_c_like"/>
    <property type="match status" value="1"/>
</dbReference>
<accession>A0A9W8XF52</accession>
<comment type="caution">
    <text evidence="3">The sequence shown here is derived from an EMBL/GenBank/DDBJ whole genome shotgun (WGS) entry which is preliminary data.</text>
</comment>
<dbReference type="PANTHER" id="PTHR43157">
    <property type="entry name" value="PHOSPHATIDYLINOSITOL-GLYCAN BIOSYNTHESIS CLASS F PROTEIN-RELATED"/>
    <property type="match status" value="1"/>
</dbReference>
<dbReference type="RefSeq" id="XP_056068424.1">
    <property type="nucleotide sequence ID" value="XM_056216868.1"/>
</dbReference>
<dbReference type="InterPro" id="IPR002347">
    <property type="entry name" value="SDR_fam"/>
</dbReference>
<keyword evidence="4" id="KW-1185">Reference proteome</keyword>
<evidence type="ECO:0000313" key="3">
    <source>
        <dbReference type="EMBL" id="KAJ4349494.1"/>
    </source>
</evidence>
<evidence type="ECO:0008006" key="5">
    <source>
        <dbReference type="Google" id="ProtNLM"/>
    </source>
</evidence>
<dbReference type="AlphaFoldDB" id="A0A9W8XF52"/>
<proteinExistence type="inferred from homology"/>
<keyword evidence="1" id="KW-0560">Oxidoreductase</keyword>